<sequence length="110" mass="11944">MNKTWVSVMIAALFEVSWVIGIKHATTWYEWAGTVIAIIVSFSLMIMAGRTLPVGTVYAVFVGLGTLGTVLSGILFFGEPFSWGKIFLTATLLVGVIGLKMVTPEETEEN</sequence>
<keyword evidence="3 6" id="KW-0812">Transmembrane</keyword>
<dbReference type="InterPro" id="IPR000390">
    <property type="entry name" value="Small_drug/metabolite_transptr"/>
</dbReference>
<evidence type="ECO:0000256" key="2">
    <source>
        <dbReference type="ARBA" id="ARBA00022475"/>
    </source>
</evidence>
<dbReference type="SUPFAM" id="SSF103481">
    <property type="entry name" value="Multidrug resistance efflux transporter EmrE"/>
    <property type="match status" value="1"/>
</dbReference>
<accession>R3W6F0</accession>
<dbReference type="InterPro" id="IPR037185">
    <property type="entry name" value="EmrE-like"/>
</dbReference>
<dbReference type="RefSeq" id="WP_010768791.1">
    <property type="nucleotide sequence ID" value="NZ_ASWE01000002.1"/>
</dbReference>
<keyword evidence="2" id="KW-1003">Cell membrane</keyword>
<name>R3W6F0_9ENTE</name>
<evidence type="ECO:0000256" key="7">
    <source>
        <dbReference type="SAM" id="Phobius"/>
    </source>
</evidence>
<dbReference type="PANTHER" id="PTHR30561">
    <property type="entry name" value="SMR FAMILY PROTON-DEPENDENT DRUG EFFLUX TRANSPORTER SUGE"/>
    <property type="match status" value="1"/>
</dbReference>
<dbReference type="GO" id="GO:0022857">
    <property type="term" value="F:transmembrane transporter activity"/>
    <property type="evidence" value="ECO:0007669"/>
    <property type="project" value="InterPro"/>
</dbReference>
<proteinExistence type="inferred from homology"/>
<dbReference type="GO" id="GO:0005886">
    <property type="term" value="C:plasma membrane"/>
    <property type="evidence" value="ECO:0007669"/>
    <property type="project" value="UniProtKB-SubCell"/>
</dbReference>
<evidence type="ECO:0000256" key="6">
    <source>
        <dbReference type="RuleBase" id="RU003942"/>
    </source>
</evidence>
<gene>
    <name evidence="8" type="ORF">UC3_02129</name>
</gene>
<organism evidence="8 9">
    <name type="scientific">Enterococcus phoeniculicola ATCC BAA-412</name>
    <dbReference type="NCBI Taxonomy" id="1158610"/>
    <lineage>
        <taxon>Bacteria</taxon>
        <taxon>Bacillati</taxon>
        <taxon>Bacillota</taxon>
        <taxon>Bacilli</taxon>
        <taxon>Lactobacillales</taxon>
        <taxon>Enterococcaceae</taxon>
        <taxon>Enterococcus</taxon>
    </lineage>
</organism>
<evidence type="ECO:0000313" key="9">
    <source>
        <dbReference type="Proteomes" id="UP000013785"/>
    </source>
</evidence>
<dbReference type="PATRIC" id="fig|1158610.3.peg.2124"/>
<evidence type="ECO:0000256" key="5">
    <source>
        <dbReference type="ARBA" id="ARBA00023136"/>
    </source>
</evidence>
<keyword evidence="9" id="KW-1185">Reference proteome</keyword>
<evidence type="ECO:0000256" key="4">
    <source>
        <dbReference type="ARBA" id="ARBA00022989"/>
    </source>
</evidence>
<reference evidence="8 9" key="1">
    <citation type="submission" date="2013-02" db="EMBL/GenBank/DDBJ databases">
        <title>The Genome Sequence of Enterococcus phoeniculicola BAA-412.</title>
        <authorList>
            <consortium name="The Broad Institute Genome Sequencing Platform"/>
            <consortium name="The Broad Institute Genome Sequencing Center for Infectious Disease"/>
            <person name="Earl A.M."/>
            <person name="Gilmore M.S."/>
            <person name="Lebreton F."/>
            <person name="Walker B."/>
            <person name="Young S.K."/>
            <person name="Zeng Q."/>
            <person name="Gargeya S."/>
            <person name="Fitzgerald M."/>
            <person name="Haas B."/>
            <person name="Abouelleil A."/>
            <person name="Alvarado L."/>
            <person name="Arachchi H.M."/>
            <person name="Berlin A.M."/>
            <person name="Chapman S.B."/>
            <person name="Dewar J."/>
            <person name="Goldberg J."/>
            <person name="Griggs A."/>
            <person name="Gujja S."/>
            <person name="Hansen M."/>
            <person name="Howarth C."/>
            <person name="Imamovic A."/>
            <person name="Larimer J."/>
            <person name="McCowan C."/>
            <person name="Murphy C."/>
            <person name="Neiman D."/>
            <person name="Pearson M."/>
            <person name="Priest M."/>
            <person name="Roberts A."/>
            <person name="Saif S."/>
            <person name="Shea T."/>
            <person name="Sisk P."/>
            <person name="Sykes S."/>
            <person name="Wortman J."/>
            <person name="Nusbaum C."/>
            <person name="Birren B."/>
        </authorList>
    </citation>
    <scope>NUCLEOTIDE SEQUENCE [LARGE SCALE GENOMIC DNA]</scope>
    <source>
        <strain evidence="8 9">ATCC BAA-412</strain>
    </source>
</reference>
<comment type="subcellular location">
    <subcellularLocation>
        <location evidence="1 6">Cell membrane</location>
        <topology evidence="1 6">Multi-pass membrane protein</topology>
    </subcellularLocation>
</comment>
<protein>
    <recommendedName>
        <fullName evidence="10">SugE protein</fullName>
    </recommendedName>
</protein>
<evidence type="ECO:0000256" key="3">
    <source>
        <dbReference type="ARBA" id="ARBA00022692"/>
    </source>
</evidence>
<dbReference type="OrthoDB" id="2168659at2"/>
<dbReference type="Pfam" id="PF00893">
    <property type="entry name" value="Multi_Drug_Res"/>
    <property type="match status" value="1"/>
</dbReference>
<dbReference type="STRING" id="154621.RV11_GL000632"/>
<keyword evidence="4 7" id="KW-1133">Transmembrane helix</keyword>
<dbReference type="Proteomes" id="UP000013785">
    <property type="component" value="Unassembled WGS sequence"/>
</dbReference>
<evidence type="ECO:0000313" key="8">
    <source>
        <dbReference type="EMBL" id="EOL43152.1"/>
    </source>
</evidence>
<dbReference type="AlphaFoldDB" id="R3W6F0"/>
<dbReference type="HOGENOM" id="CLU_133067_1_0_9"/>
<dbReference type="InterPro" id="IPR045324">
    <property type="entry name" value="Small_multidrug_res"/>
</dbReference>
<comment type="similarity">
    <text evidence="6">Belongs to the drug/metabolite transporter (DMT) superfamily. Small multidrug resistance (SMR) (TC 2.A.7.1) family.</text>
</comment>
<evidence type="ECO:0008006" key="10">
    <source>
        <dbReference type="Google" id="ProtNLM"/>
    </source>
</evidence>
<feature type="transmembrane region" description="Helical" evidence="7">
    <location>
        <begin position="56"/>
        <end position="77"/>
    </location>
</feature>
<keyword evidence="5 7" id="KW-0472">Membrane</keyword>
<dbReference type="eggNOG" id="COG2076">
    <property type="taxonomic scope" value="Bacteria"/>
</dbReference>
<dbReference type="Gene3D" id="1.10.3730.20">
    <property type="match status" value="1"/>
</dbReference>
<evidence type="ECO:0000256" key="1">
    <source>
        <dbReference type="ARBA" id="ARBA00004651"/>
    </source>
</evidence>
<dbReference type="PANTHER" id="PTHR30561:SF7">
    <property type="entry name" value="GUANIDINIUM EFFLUX SYSTEM SUBUNIT GDNC-RELATED"/>
    <property type="match status" value="1"/>
</dbReference>
<feature type="transmembrane region" description="Helical" evidence="7">
    <location>
        <begin position="83"/>
        <end position="102"/>
    </location>
</feature>
<feature type="transmembrane region" description="Helical" evidence="7">
    <location>
        <begin position="31"/>
        <end position="49"/>
    </location>
</feature>
<dbReference type="EMBL" id="AJAT01000016">
    <property type="protein sequence ID" value="EOL43152.1"/>
    <property type="molecule type" value="Genomic_DNA"/>
</dbReference>
<comment type="caution">
    <text evidence="8">The sequence shown here is derived from an EMBL/GenBank/DDBJ whole genome shotgun (WGS) entry which is preliminary data.</text>
</comment>